<dbReference type="InterPro" id="IPR027417">
    <property type="entry name" value="P-loop_NTPase"/>
</dbReference>
<dbReference type="CDD" id="cd00009">
    <property type="entry name" value="AAA"/>
    <property type="match status" value="2"/>
</dbReference>
<keyword evidence="6" id="KW-1185">Reference proteome</keyword>
<evidence type="ECO:0000256" key="1">
    <source>
        <dbReference type="ARBA" id="ARBA00010378"/>
    </source>
</evidence>
<dbReference type="InterPro" id="IPR003959">
    <property type="entry name" value="ATPase_AAA_core"/>
</dbReference>
<dbReference type="InterPro" id="IPR003593">
    <property type="entry name" value="AAA+_ATPase"/>
</dbReference>
<evidence type="ECO:0000256" key="2">
    <source>
        <dbReference type="ARBA" id="ARBA00022741"/>
    </source>
</evidence>
<dbReference type="Proteomes" id="UP001652625">
    <property type="component" value="Chromosome 09"/>
</dbReference>
<evidence type="ECO:0000256" key="3">
    <source>
        <dbReference type="ARBA" id="ARBA00022840"/>
    </source>
</evidence>
<evidence type="ECO:0000256" key="4">
    <source>
        <dbReference type="SAM" id="MobiDB-lite"/>
    </source>
</evidence>
<dbReference type="GeneID" id="136084818"/>
<dbReference type="InterPro" id="IPR047187">
    <property type="entry name" value="SF1_C_Upf1"/>
</dbReference>
<proteinExistence type="inferred from homology"/>
<keyword evidence="3" id="KW-0067">ATP-binding</keyword>
<dbReference type="PRINTS" id="PR00819">
    <property type="entry name" value="CBXCFQXSUPER"/>
</dbReference>
<dbReference type="Pfam" id="PF26601">
    <property type="entry name" value="zf-CHCC_ins"/>
    <property type="match status" value="3"/>
</dbReference>
<dbReference type="InterPro" id="IPR058254">
    <property type="entry name" value="zf-CHCC_shd"/>
</dbReference>
<dbReference type="CDD" id="cd18808">
    <property type="entry name" value="SF1_C_Upf1"/>
    <property type="match status" value="1"/>
</dbReference>
<sequence>MIGDHLQLKPSVMSKIMFERKNNINTSMFERLICAPKNHYVPSSVLSTQRRMRKNICDLTRSFYNEIVDIEDHSICNSRKIGDSNVSAANRKWRTNISLFEKLKMCIGKGREVPGVLPHTFFWTHGGTQTKASVGLSRINITEAKMVISLTEYLVSCGVPKASIAILTPYKGQLMLVRSDLMKLNLLNNKDVANSVVLSTVDRFQGDEADVVIISLVIDEKSQTGFVKEVNRMIVLLSRARLGMYIIGNINYFEEKPDESIRHWTDTLTKLKEPCESDTSQETYLNVKEQHYSGPRLGNKLPICCPVHRGKTTFYAESGQQLNLNFCQEMCTHVLPCTHRCNFTCHFLNKDSHNTPCVFLLTPPPCKVHMKDLTCYDVYQNIGNRNLKIDEALKYYKCSEEVSVQLPCAHYTKMKCWEVNEIAECKRSYPECKQFAHNPYVYPKCHHELLVICVVYDEYMKDPSKVEPCKVDLIYKPPCTHYVTIPCYLKLQYELKSLTFHCSKQVDIYLPRCGHKANVSCDVSQIINSWTGQSNKTGIVHEGRSYGPTDFNCKEIVDFVLICKHVQKIECYLAFKQASKVSKCFQNVDVKNPICGHPATIACNQTHLLLDFTTKNPVNEVREGQTSLVCNNPFPHLKCISEILFYRKCGHTEKMQCYQTRDGNIQPCQIFVETENAVCGHKISLPCHLLSELKDWLPWKNKDRNKFFFNNVLSDDCPALIFLSNQLFKYVKNCKNTIIVQRKNCGHQYKINCGVAFNELEKKTLRICDELINEAILNCGHIKTMSCSSYTAYKQNPENYSCTEEIIMSCWNNENCKQQVVTVCNKKNEINNCTKLTDWHCINGHTISKLPICQKGFLTECTECVFESSKKCIFNAAESLDLLGFLPNELHPFIYEKLVSKECLSNFLFSQCQLIEYISSWLSKQKPLKRPLIEFTYFPCFIWLAKHQLNQKVYPKHIFSKVSTLNGIQVCEYTLNNIKNLITEANNNKKKSLEIIFGVALICNTKVVSEKITKKSIKNFSRIANDIINCGFDSLQHYDNKWEYLILWDPYAFVATHKLKFQTSELKDFYYQLSQSQNAGLWVKKNLNQKFPQQTIPQDASSFVIEINVKKSSENFSNLNMITEYDGIKFQADWDGKSLGRFEIFNKHIQKYLMNKLQFCASKSGFSNNQASLFSGIYYLKYLPEILKQKDLPEINLLTSLEKCKLECFDDAESELNSYVECVKRNNALLHPFFFLAKSRIAFHKKNFDDSKNFLKRFSKFHSKAIKKWCEDKEIKLLNDEPDSNLKVTPTVSNIYDPILKWNNLKDQQGVTSDAMDTLVKMTGLKKVKEFAIDLFKFSLKFSLLSTTAKSANQKTLNFCFLGNAGSGTTTVARLFADILKDTGLRSSNKFIESSAQKLKDDGPEKFCELVASAKNGVLFIDKAYELQKTIVSELLVVSKNNREYLSIILAGYEDDMNEKLFYNEDIKNHFEMVDFKDFDENELKTIWNVELEKNKFVCDDSVSTVVSKHLAKMSGKKGFSNDQAVHEVVEKTIRIAKAQENFNPSKFIINIEDVIAESLLDNPKLKAILKEFDEKIGWKAVKKSVNQLVEICKTNFMLQLIGKNTLPVTLNRLFLGNPGTGKTTCAKLYGRLLKELNFLSTGDVVMSVASDFVGSHVKESRKKTNAMLEKAQGKVLVIDEAYNLNDKFCGKEVLDVFVEKIENTESDDIAVLLLGYEPHMRKMLCEQNPELARRFSIDNAFVFEDYSESELFVILKGVCKRENIQISVEVSEAILKLLEKQRAQANFGNAKAIDDVIHAALAKASSRPLTSEGMIKLMPLDIHNGNAENEKEKSNDPFAPLEKIYRVENIRQQLIEIKNTFQVAQTESSKYCPELEHFVFQGAPGTGKTTAARIMAEILFDLGLLPRNHVEETSGFDLTGEHIGQTKKQVKVKLNAARGGILFIDEAYELGQGHYREEAITTLVDAMTDPNYKTVIIIAGYPQDIDLMLSVNVGLKSRFKRFMNFEDWNSNDCIDFLQKKAEADNYGFDSDVKNILHEGLEELCLYPGWRNAHDVIALWQKILEYRANRVVQMPEVKKSILKSDALKALKVMIKDRRPKVNNRFGRNYTTQQLKRTKNAPQLKKYFKPTKMSSKSSDNDNILNDSKQKNNCINLKENNADSMDSDGICDSGVPDEVWKQLDIASFAKKDKEEKKSRERGSGKKISRRARKLIE</sequence>
<dbReference type="Gene3D" id="1.10.8.60">
    <property type="match status" value="1"/>
</dbReference>
<feature type="region of interest" description="Disordered" evidence="4">
    <location>
        <begin position="2188"/>
        <end position="2214"/>
    </location>
</feature>
<feature type="domain" description="AAA+ ATPase" evidence="5">
    <location>
        <begin position="1355"/>
        <end position="1468"/>
    </location>
</feature>
<evidence type="ECO:0000313" key="6">
    <source>
        <dbReference type="Proteomes" id="UP001652625"/>
    </source>
</evidence>
<dbReference type="InterPro" id="IPR000641">
    <property type="entry name" value="CbxX/CfxQ"/>
</dbReference>
<dbReference type="InterPro" id="IPR041679">
    <property type="entry name" value="DNA2/NAM7-like_C"/>
</dbReference>
<dbReference type="Pfam" id="PF13087">
    <property type="entry name" value="AAA_12"/>
    <property type="match status" value="1"/>
</dbReference>
<keyword evidence="2" id="KW-0547">Nucleotide-binding</keyword>
<dbReference type="RefSeq" id="XP_065661932.1">
    <property type="nucleotide sequence ID" value="XM_065805860.1"/>
</dbReference>
<protein>
    <submittedName>
        <fullName evidence="7">Uncharacterized protein LOC136084818 isoform X1</fullName>
    </submittedName>
</protein>
<name>A0ABM4CJI6_HYDVU</name>
<dbReference type="Gene3D" id="3.40.50.300">
    <property type="entry name" value="P-loop containing nucleotide triphosphate hydrolases"/>
    <property type="match status" value="4"/>
</dbReference>
<dbReference type="Pfam" id="PF00004">
    <property type="entry name" value="AAA"/>
    <property type="match status" value="2"/>
</dbReference>
<organism evidence="6 7">
    <name type="scientific">Hydra vulgaris</name>
    <name type="common">Hydra</name>
    <name type="synonym">Hydra attenuata</name>
    <dbReference type="NCBI Taxonomy" id="6087"/>
    <lineage>
        <taxon>Eukaryota</taxon>
        <taxon>Metazoa</taxon>
        <taxon>Cnidaria</taxon>
        <taxon>Hydrozoa</taxon>
        <taxon>Hydroidolina</taxon>
        <taxon>Anthoathecata</taxon>
        <taxon>Aplanulata</taxon>
        <taxon>Hydridae</taxon>
        <taxon>Hydra</taxon>
    </lineage>
</organism>
<evidence type="ECO:0000313" key="7">
    <source>
        <dbReference type="RefSeq" id="XP_065661932.1"/>
    </source>
</evidence>
<comment type="similarity">
    <text evidence="1">Belongs to the CbxX/CfxQ family.</text>
</comment>
<gene>
    <name evidence="7" type="primary">LOC136084818</name>
</gene>
<dbReference type="PANTHER" id="PTHR43392">
    <property type="entry name" value="AAA-TYPE ATPASE FAMILY PROTEIN / ANKYRIN REPEAT FAMILY PROTEIN"/>
    <property type="match status" value="1"/>
</dbReference>
<dbReference type="InterPro" id="IPR058255">
    <property type="entry name" value="zf-CHCC_ins"/>
</dbReference>
<accession>A0ABM4CJI6</accession>
<reference evidence="7" key="1">
    <citation type="submission" date="2025-08" db="UniProtKB">
        <authorList>
            <consortium name="RefSeq"/>
        </authorList>
    </citation>
    <scope>IDENTIFICATION</scope>
</reference>
<dbReference type="SUPFAM" id="SSF52540">
    <property type="entry name" value="P-loop containing nucleoside triphosphate hydrolases"/>
    <property type="match status" value="4"/>
</dbReference>
<dbReference type="SMART" id="SM00382">
    <property type="entry name" value="AAA"/>
    <property type="match status" value="3"/>
</dbReference>
<feature type="domain" description="AAA+ ATPase" evidence="5">
    <location>
        <begin position="1609"/>
        <end position="1748"/>
    </location>
</feature>
<feature type="domain" description="AAA+ ATPase" evidence="5">
    <location>
        <begin position="1875"/>
        <end position="1990"/>
    </location>
</feature>
<feature type="compositionally biased region" description="Basic and acidic residues" evidence="4">
    <location>
        <begin position="2188"/>
        <end position="2201"/>
    </location>
</feature>
<dbReference type="PANTHER" id="PTHR43392:SF2">
    <property type="entry name" value="AAA-TYPE ATPASE FAMILY PROTEIN _ ANKYRIN REPEAT FAMILY PROTEIN"/>
    <property type="match status" value="1"/>
</dbReference>
<dbReference type="Pfam" id="PF26600">
    <property type="entry name" value="zf-CHCC_shd"/>
    <property type="match status" value="1"/>
</dbReference>
<feature type="compositionally biased region" description="Basic residues" evidence="4">
    <location>
        <begin position="2202"/>
        <end position="2214"/>
    </location>
</feature>
<evidence type="ECO:0000259" key="5">
    <source>
        <dbReference type="SMART" id="SM00382"/>
    </source>
</evidence>
<dbReference type="InterPro" id="IPR050773">
    <property type="entry name" value="CbxX/CfxQ_RuBisCO_ESX"/>
</dbReference>